<proteinExistence type="predicted"/>
<sequence length="654" mass="69210">MCRDNTPTRVCSTPLPLARGVRGTKIWSVNCIAHRLVWMRHQPSLSQSKLSTLFSRAKSSSTGRAGGPAGAAPPAGELLSLCGLLVDDPAYTSAGGLRDMFIAGMKYDVKTRLANTGASQRRATQAAEAVVWADFTEQWLQPGAAGWWDGEGYRLCVAWVRQNWGAAVDRVPRVEEDLDEADNKLAGLAAGGYESAGSAAPSLLGEDWSMVDKDEGEDNYSSLTVAHGKAAAAAAAAAAGAVDDNTLASEPSQTSEQAIAQMMRERDRELQLKLQEQRRLELVAKASKAREMAAERWQQELAVVEEQMAGERRMLDEHQRQRRQEEKKTTHDTRRVTFDGMANPSSDSQGGAVADHRYPRYSPSRSYAHSLPAQPTTCPLGSRDAFPPATTAATAAAAALPIRPVESSKPIKPIGGQGNSSGNSSNNKRPNTNPAARNSVQLVPLPHDLLRRHDPATTGEVTGILAAIMERITADIVASSMATKNLAKQRAALWSRLESLLLTAAASAEVATPDNLRRHVLLAPAPAPCSPRAAAIKEVLGSMHPVLAGLATNADALADARGAREKIRTVVAVVAQGADPDAACRTLLGCGAAELVLRHAESGGDGRAGRAWNAAGWISGGGRAARGVSSAAFYPASEFGTEALGTEDNAYSMS</sequence>
<feature type="compositionally biased region" description="Polar residues" evidence="1">
    <location>
        <begin position="363"/>
        <end position="379"/>
    </location>
</feature>
<dbReference type="Proteomes" id="UP001201980">
    <property type="component" value="Unassembled WGS sequence"/>
</dbReference>
<keyword evidence="3" id="KW-1185">Reference proteome</keyword>
<gene>
    <name evidence="2" type="ORF">MKZ38_003910</name>
</gene>
<comment type="caution">
    <text evidence="2">The sequence shown here is derived from an EMBL/GenBank/DDBJ whole genome shotgun (WGS) entry which is preliminary data.</text>
</comment>
<evidence type="ECO:0000313" key="3">
    <source>
        <dbReference type="Proteomes" id="UP001201980"/>
    </source>
</evidence>
<organism evidence="2 3">
    <name type="scientific">Zalerion maritima</name>
    <dbReference type="NCBI Taxonomy" id="339359"/>
    <lineage>
        <taxon>Eukaryota</taxon>
        <taxon>Fungi</taxon>
        <taxon>Dikarya</taxon>
        <taxon>Ascomycota</taxon>
        <taxon>Pezizomycotina</taxon>
        <taxon>Sordariomycetes</taxon>
        <taxon>Lulworthiomycetidae</taxon>
        <taxon>Lulworthiales</taxon>
        <taxon>Lulworthiaceae</taxon>
        <taxon>Zalerion</taxon>
    </lineage>
</organism>
<feature type="region of interest" description="Disordered" evidence="1">
    <location>
        <begin position="314"/>
        <end position="385"/>
    </location>
</feature>
<feature type="compositionally biased region" description="Basic and acidic residues" evidence="1">
    <location>
        <begin position="314"/>
        <end position="337"/>
    </location>
</feature>
<evidence type="ECO:0000313" key="2">
    <source>
        <dbReference type="EMBL" id="KAJ2898456.1"/>
    </source>
</evidence>
<accession>A0AAD5RM57</accession>
<reference evidence="2" key="1">
    <citation type="submission" date="2022-07" db="EMBL/GenBank/DDBJ databases">
        <title>Draft genome sequence of Zalerion maritima ATCC 34329, a (micro)plastics degrading marine fungus.</title>
        <authorList>
            <person name="Paco A."/>
            <person name="Goncalves M.F.M."/>
            <person name="Rocha-Santos T.A.P."/>
            <person name="Alves A."/>
        </authorList>
    </citation>
    <scope>NUCLEOTIDE SEQUENCE</scope>
    <source>
        <strain evidence="2">ATCC 34329</strain>
    </source>
</reference>
<protein>
    <submittedName>
        <fullName evidence="2">Uncharacterized protein</fullName>
    </submittedName>
</protein>
<dbReference type="AlphaFoldDB" id="A0AAD5RM57"/>
<evidence type="ECO:0000256" key="1">
    <source>
        <dbReference type="SAM" id="MobiDB-lite"/>
    </source>
</evidence>
<feature type="compositionally biased region" description="Polar residues" evidence="1">
    <location>
        <begin position="428"/>
        <end position="439"/>
    </location>
</feature>
<dbReference type="EMBL" id="JAKWBI020000230">
    <property type="protein sequence ID" value="KAJ2898456.1"/>
    <property type="molecule type" value="Genomic_DNA"/>
</dbReference>
<name>A0AAD5RM57_9PEZI</name>
<feature type="region of interest" description="Disordered" evidence="1">
    <location>
        <begin position="404"/>
        <end position="439"/>
    </location>
</feature>